<dbReference type="GO" id="GO:0005634">
    <property type="term" value="C:nucleus"/>
    <property type="evidence" value="ECO:0007669"/>
    <property type="project" value="UniProtKB-SubCell"/>
</dbReference>
<dbReference type="InterPro" id="IPR052035">
    <property type="entry name" value="ZnF_BED_domain_contain"/>
</dbReference>
<accession>A0AAQ3SLQ1</accession>
<evidence type="ECO:0000256" key="3">
    <source>
        <dbReference type="ARBA" id="ARBA00022771"/>
    </source>
</evidence>
<reference evidence="6 7" key="1">
    <citation type="submission" date="2024-02" db="EMBL/GenBank/DDBJ databases">
        <title>High-quality chromosome-scale genome assembly of Pensacola bahiagrass (Paspalum notatum Flugge var. saurae).</title>
        <authorList>
            <person name="Vega J.M."/>
            <person name="Podio M."/>
            <person name="Orjuela J."/>
            <person name="Siena L.A."/>
            <person name="Pessino S.C."/>
            <person name="Combes M.C."/>
            <person name="Mariac C."/>
            <person name="Albertini E."/>
            <person name="Pupilli F."/>
            <person name="Ortiz J.P.A."/>
            <person name="Leblanc O."/>
        </authorList>
    </citation>
    <scope>NUCLEOTIDE SEQUENCE [LARGE SCALE GENOMIC DNA]</scope>
    <source>
        <strain evidence="6">R1</strain>
        <tissue evidence="6">Leaf</tissue>
    </source>
</reference>
<keyword evidence="3" id="KW-0863">Zinc-finger</keyword>
<evidence type="ECO:0000256" key="5">
    <source>
        <dbReference type="ARBA" id="ARBA00023242"/>
    </source>
</evidence>
<dbReference type="InterPro" id="IPR012337">
    <property type="entry name" value="RNaseH-like_sf"/>
</dbReference>
<dbReference type="GO" id="GO:0008270">
    <property type="term" value="F:zinc ion binding"/>
    <property type="evidence" value="ECO:0007669"/>
    <property type="project" value="UniProtKB-KW"/>
</dbReference>
<keyword evidence="5" id="KW-0539">Nucleus</keyword>
<gene>
    <name evidence="6" type="ORF">U9M48_005145</name>
</gene>
<dbReference type="PANTHER" id="PTHR46481:SF10">
    <property type="entry name" value="ZINC FINGER BED DOMAIN-CONTAINING PROTEIN 39"/>
    <property type="match status" value="1"/>
</dbReference>
<keyword evidence="4" id="KW-0862">Zinc</keyword>
<dbReference type="Proteomes" id="UP001341281">
    <property type="component" value="Chromosome 01"/>
</dbReference>
<dbReference type="EMBL" id="CP144745">
    <property type="protein sequence ID" value="WVZ54333.1"/>
    <property type="molecule type" value="Genomic_DNA"/>
</dbReference>
<evidence type="ECO:0000313" key="7">
    <source>
        <dbReference type="Proteomes" id="UP001341281"/>
    </source>
</evidence>
<protein>
    <recommendedName>
        <fullName evidence="8">Transposase</fullName>
    </recommendedName>
</protein>
<name>A0AAQ3SLQ1_PASNO</name>
<evidence type="ECO:0000256" key="4">
    <source>
        <dbReference type="ARBA" id="ARBA00022833"/>
    </source>
</evidence>
<dbReference type="SUPFAM" id="SSF53098">
    <property type="entry name" value="Ribonuclease H-like"/>
    <property type="match status" value="1"/>
</dbReference>
<evidence type="ECO:0000313" key="6">
    <source>
        <dbReference type="EMBL" id="WVZ54333.1"/>
    </source>
</evidence>
<dbReference type="AlphaFoldDB" id="A0AAQ3SLQ1"/>
<evidence type="ECO:0008006" key="8">
    <source>
        <dbReference type="Google" id="ProtNLM"/>
    </source>
</evidence>
<keyword evidence="7" id="KW-1185">Reference proteome</keyword>
<organism evidence="6 7">
    <name type="scientific">Paspalum notatum var. saurae</name>
    <dbReference type="NCBI Taxonomy" id="547442"/>
    <lineage>
        <taxon>Eukaryota</taxon>
        <taxon>Viridiplantae</taxon>
        <taxon>Streptophyta</taxon>
        <taxon>Embryophyta</taxon>
        <taxon>Tracheophyta</taxon>
        <taxon>Spermatophyta</taxon>
        <taxon>Magnoliopsida</taxon>
        <taxon>Liliopsida</taxon>
        <taxon>Poales</taxon>
        <taxon>Poaceae</taxon>
        <taxon>PACMAD clade</taxon>
        <taxon>Panicoideae</taxon>
        <taxon>Andropogonodae</taxon>
        <taxon>Paspaleae</taxon>
        <taxon>Paspalinae</taxon>
        <taxon>Paspalum</taxon>
    </lineage>
</organism>
<proteinExistence type="predicted"/>
<comment type="subcellular location">
    <subcellularLocation>
        <location evidence="1">Nucleus</location>
    </subcellularLocation>
</comment>
<evidence type="ECO:0000256" key="1">
    <source>
        <dbReference type="ARBA" id="ARBA00004123"/>
    </source>
</evidence>
<sequence>MDEEEGHTINDDLRMMGMAGDNEEDLEQCSVEVLGATQDSPVVLAADDAEDGAANGGKDGATGTDSQTKRVIGFRLIDVSHSGDNIAERIYAVLSEFGLTDKTFSITFDNACANANAMQTLKPLLSGYVGELFLHQRCACHIVNLMVQCALTVVDPFIDAFRKAISCINSSNQRIALYKSFCIAMGVRPRKFGLDMSVKWNSTYLMLKHLLLHRESFDMFIQTHYPKGKGQNPPPLLTPDHWYVAQVVLSFLELSYDSTCVLSGVYYPTSPIVMHHVVQIANHFHQSNFSLTGNILEDRRRRLTAAMVEKLTCIKDWEEGDARAQHSVEDKELEDAFAELYLDEEATAEAGAEAGATAGGEADTAVAMIVV</sequence>
<evidence type="ECO:0000256" key="2">
    <source>
        <dbReference type="ARBA" id="ARBA00022723"/>
    </source>
</evidence>
<dbReference type="PANTHER" id="PTHR46481">
    <property type="entry name" value="ZINC FINGER BED DOMAIN-CONTAINING PROTEIN 4"/>
    <property type="match status" value="1"/>
</dbReference>
<keyword evidence="2" id="KW-0479">Metal-binding</keyword>